<reference evidence="1 2" key="1">
    <citation type="journal article" date="2015" name="Genome Announc.">
        <title>Expanding the biotechnology potential of lactobacilli through comparative genomics of 213 strains and associated genera.</title>
        <authorList>
            <person name="Sun Z."/>
            <person name="Harris H.M."/>
            <person name="McCann A."/>
            <person name="Guo C."/>
            <person name="Argimon S."/>
            <person name="Zhang W."/>
            <person name="Yang X."/>
            <person name="Jeffery I.B."/>
            <person name="Cooney J.C."/>
            <person name="Kagawa T.F."/>
            <person name="Liu W."/>
            <person name="Song Y."/>
            <person name="Salvetti E."/>
            <person name="Wrobel A."/>
            <person name="Rasinkangas P."/>
            <person name="Parkhill J."/>
            <person name="Rea M.C."/>
            <person name="O'Sullivan O."/>
            <person name="Ritari J."/>
            <person name="Douillard F.P."/>
            <person name="Paul Ross R."/>
            <person name="Yang R."/>
            <person name="Briner A.E."/>
            <person name="Felis G.E."/>
            <person name="de Vos W.M."/>
            <person name="Barrangou R."/>
            <person name="Klaenhammer T.R."/>
            <person name="Caufield P.W."/>
            <person name="Cui Y."/>
            <person name="Zhang H."/>
            <person name="O'Toole P.W."/>
        </authorList>
    </citation>
    <scope>NUCLEOTIDE SEQUENCE [LARGE SCALE GENOMIC DNA]</scope>
    <source>
        <strain evidence="1 2">DSM 21115</strain>
    </source>
</reference>
<comment type="caution">
    <text evidence="1">The sequence shown here is derived from an EMBL/GenBank/DDBJ whole genome shotgun (WGS) entry which is preliminary data.</text>
</comment>
<name>A0A0R2NN05_9LACO</name>
<accession>A0A0R2NN05</accession>
<evidence type="ECO:0000313" key="1">
    <source>
        <dbReference type="EMBL" id="KRO27079.1"/>
    </source>
</evidence>
<dbReference type="Proteomes" id="UP000050920">
    <property type="component" value="Unassembled WGS sequence"/>
</dbReference>
<sequence length="60" mass="6757">MAVMAGKTSIFNSDHFLTTHSTFKCAKSDEKVNQPTAYNTNFLIKKASYRPFNKIVTTPN</sequence>
<proteinExistence type="predicted"/>
<evidence type="ECO:0000313" key="2">
    <source>
        <dbReference type="Proteomes" id="UP000050920"/>
    </source>
</evidence>
<keyword evidence="2" id="KW-1185">Reference proteome</keyword>
<organism evidence="1 2">
    <name type="scientific">Lactiplantibacillus fabifermentans DSM 21115</name>
    <dbReference type="NCBI Taxonomy" id="1413187"/>
    <lineage>
        <taxon>Bacteria</taxon>
        <taxon>Bacillati</taxon>
        <taxon>Bacillota</taxon>
        <taxon>Bacilli</taxon>
        <taxon>Lactobacillales</taxon>
        <taxon>Lactobacillaceae</taxon>
        <taxon>Lactiplantibacillus</taxon>
    </lineage>
</organism>
<dbReference type="EMBL" id="AYGX02000090">
    <property type="protein sequence ID" value="KRO27079.1"/>
    <property type="molecule type" value="Genomic_DNA"/>
</dbReference>
<protein>
    <submittedName>
        <fullName evidence="1">Uncharacterized protein</fullName>
    </submittedName>
</protein>
<dbReference type="AlphaFoldDB" id="A0A0R2NN05"/>
<gene>
    <name evidence="1" type="ORF">DY78_GL000368</name>
</gene>